<organism evidence="1 2">
    <name type="scientific">Thalassospira profundimaris</name>
    <dbReference type="NCBI Taxonomy" id="502049"/>
    <lineage>
        <taxon>Bacteria</taxon>
        <taxon>Pseudomonadati</taxon>
        <taxon>Pseudomonadota</taxon>
        <taxon>Alphaproteobacteria</taxon>
        <taxon>Rhodospirillales</taxon>
        <taxon>Thalassospiraceae</taxon>
        <taxon>Thalassospira</taxon>
    </lineage>
</organism>
<dbReference type="EMBL" id="JPWH01000002">
    <property type="protein sequence ID" value="RCK53566.1"/>
    <property type="molecule type" value="Genomic_DNA"/>
</dbReference>
<proteinExistence type="predicted"/>
<evidence type="ECO:0000313" key="1">
    <source>
        <dbReference type="EMBL" id="RCK53566.1"/>
    </source>
</evidence>
<name>A0A367XIS8_9PROT</name>
<accession>A0A367XIS8</accession>
<dbReference type="Proteomes" id="UP000252517">
    <property type="component" value="Unassembled WGS sequence"/>
</dbReference>
<comment type="caution">
    <text evidence="1">The sequence shown here is derived from an EMBL/GenBank/DDBJ whole genome shotgun (WGS) entry which is preliminary data.</text>
</comment>
<gene>
    <name evidence="1" type="ORF">TH25_03315</name>
</gene>
<evidence type="ECO:0000313" key="2">
    <source>
        <dbReference type="Proteomes" id="UP000252517"/>
    </source>
</evidence>
<reference evidence="1 2" key="1">
    <citation type="submission" date="2014-07" db="EMBL/GenBank/DDBJ databases">
        <title>Draft genome sequence of Thalassospira profundimaris S25-3-2.</title>
        <authorList>
            <person name="Lai Q."/>
            <person name="Shao Z."/>
        </authorList>
    </citation>
    <scope>NUCLEOTIDE SEQUENCE [LARGE SCALE GENOMIC DNA]</scope>
    <source>
        <strain evidence="1 2">S25-3-2</strain>
    </source>
</reference>
<protein>
    <submittedName>
        <fullName evidence="1">Uncharacterized protein</fullName>
    </submittedName>
</protein>
<sequence>MTGILDGQIDIAAGDGIRTRAKLVVAPFASRDVTAKSSLPNLAGGNLCFIIRKLAGFVNR</sequence>
<dbReference type="AlphaFoldDB" id="A0A367XIS8"/>